<evidence type="ECO:0000259" key="7">
    <source>
        <dbReference type="PROSITE" id="PS51012"/>
    </source>
</evidence>
<evidence type="ECO:0000256" key="3">
    <source>
        <dbReference type="ARBA" id="ARBA00022989"/>
    </source>
</evidence>
<name>A0ABT1JMS7_ACTCY</name>
<keyword evidence="2 6" id="KW-0812">Transmembrane</keyword>
<keyword evidence="6" id="KW-1003">Cell membrane</keyword>
<evidence type="ECO:0000256" key="6">
    <source>
        <dbReference type="RuleBase" id="RU361157"/>
    </source>
</evidence>
<feature type="transmembrane region" description="Helical" evidence="6">
    <location>
        <begin position="166"/>
        <end position="186"/>
    </location>
</feature>
<proteinExistence type="inferred from homology"/>
<dbReference type="InterPro" id="IPR047817">
    <property type="entry name" value="ABC2_TM_bact-type"/>
</dbReference>
<dbReference type="PIRSF" id="PIRSF006648">
    <property type="entry name" value="DrrB"/>
    <property type="match status" value="1"/>
</dbReference>
<comment type="subcellular location">
    <subcellularLocation>
        <location evidence="6">Cell membrane</location>
        <topology evidence="6">Multi-pass membrane protein</topology>
    </subcellularLocation>
    <subcellularLocation>
        <location evidence="1">Membrane</location>
        <topology evidence="1">Multi-pass membrane protein</topology>
    </subcellularLocation>
</comment>
<protein>
    <recommendedName>
        <fullName evidence="6">Transport permease protein</fullName>
    </recommendedName>
</protein>
<dbReference type="EMBL" id="AUBJ02000001">
    <property type="protein sequence ID" value="MCP2333833.1"/>
    <property type="molecule type" value="Genomic_DNA"/>
</dbReference>
<evidence type="ECO:0000256" key="4">
    <source>
        <dbReference type="ARBA" id="ARBA00023136"/>
    </source>
</evidence>
<feature type="transmembrane region" description="Helical" evidence="6">
    <location>
        <begin position="109"/>
        <end position="128"/>
    </location>
</feature>
<keyword evidence="4 6" id="KW-0472">Membrane</keyword>
<sequence>MNLVSHTGIVFVREMRPGLRNPLGLVFQMAEPLVFLVLFGPLLAVMPSVGDGSTWQWFVPGIVVMLSLFGASGAGYLMLTEASAGTLERLLATPLRRTAILAGRTGKEVATLLVQALLIVLATLPVGFDPHPLGALVGLLLLAVFGVGLGSLSISLALAMRDQPSTFYGIQQGLLFPLLLLSGVLLPMDFAPDWLHTASRFNPLTYLVEAERALFAGDLAHPSVLWAALTAVAVAVVGLAVGARTMRRASC</sequence>
<evidence type="ECO:0000256" key="5">
    <source>
        <dbReference type="ARBA" id="ARBA00023251"/>
    </source>
</evidence>
<comment type="similarity">
    <text evidence="6">Belongs to the ABC-2 integral membrane protein family.</text>
</comment>
<accession>A0ABT1JMS7</accession>
<evidence type="ECO:0000313" key="8">
    <source>
        <dbReference type="EMBL" id="MCP2333833.1"/>
    </source>
</evidence>
<feature type="transmembrane region" description="Helical" evidence="6">
    <location>
        <begin position="23"/>
        <end position="45"/>
    </location>
</feature>
<evidence type="ECO:0000313" key="9">
    <source>
        <dbReference type="Proteomes" id="UP000791080"/>
    </source>
</evidence>
<dbReference type="RefSeq" id="WP_026419071.1">
    <property type="nucleotide sequence ID" value="NZ_AUBJ02000001.1"/>
</dbReference>
<reference evidence="8 9" key="2">
    <citation type="submission" date="2022-06" db="EMBL/GenBank/DDBJ databases">
        <title>Genomic Encyclopedia of Type Strains, Phase I: the one thousand microbial genomes (KMG-I) project.</title>
        <authorList>
            <person name="Kyrpides N."/>
        </authorList>
    </citation>
    <scope>NUCLEOTIDE SEQUENCE [LARGE SCALE GENOMIC DNA]</scope>
    <source>
        <strain evidence="8 9">DSM 43889</strain>
    </source>
</reference>
<evidence type="ECO:0000256" key="2">
    <source>
        <dbReference type="ARBA" id="ARBA00022692"/>
    </source>
</evidence>
<dbReference type="Proteomes" id="UP000791080">
    <property type="component" value="Unassembled WGS sequence"/>
</dbReference>
<dbReference type="PANTHER" id="PTHR43229">
    <property type="entry name" value="NODULATION PROTEIN J"/>
    <property type="match status" value="1"/>
</dbReference>
<feature type="transmembrane region" description="Helical" evidence="6">
    <location>
        <begin position="57"/>
        <end position="79"/>
    </location>
</feature>
<gene>
    <name evidence="8" type="ORF">G443_004103</name>
</gene>
<reference evidence="8 9" key="1">
    <citation type="submission" date="2013-07" db="EMBL/GenBank/DDBJ databases">
        <authorList>
            <consortium name="DOE Joint Genome Institute"/>
            <person name="Reeve W."/>
            <person name="Huntemann M."/>
            <person name="Han J."/>
            <person name="Chen A."/>
            <person name="Kyrpides N."/>
            <person name="Mavromatis K."/>
            <person name="Markowitz V."/>
            <person name="Palaniappan K."/>
            <person name="Ivanova N."/>
            <person name="Schaumberg A."/>
            <person name="Pati A."/>
            <person name="Liolios K."/>
            <person name="Nordberg H.P."/>
            <person name="Cantor M.N."/>
            <person name="Hua S.X."/>
            <person name="Woyke T."/>
        </authorList>
    </citation>
    <scope>NUCLEOTIDE SEQUENCE [LARGE SCALE GENOMIC DNA]</scope>
    <source>
        <strain evidence="8 9">DSM 43889</strain>
    </source>
</reference>
<dbReference type="InterPro" id="IPR000412">
    <property type="entry name" value="ABC_2_transport"/>
</dbReference>
<dbReference type="InterPro" id="IPR013525">
    <property type="entry name" value="ABC2_TM"/>
</dbReference>
<keyword evidence="5" id="KW-0046">Antibiotic resistance</keyword>
<feature type="domain" description="ABC transmembrane type-2" evidence="7">
    <location>
        <begin position="23"/>
        <end position="249"/>
    </location>
</feature>
<keyword evidence="3 6" id="KW-1133">Transmembrane helix</keyword>
<organism evidence="8 9">
    <name type="scientific">Actinoalloteichus caeruleus DSM 43889</name>
    <dbReference type="NCBI Taxonomy" id="1120930"/>
    <lineage>
        <taxon>Bacteria</taxon>
        <taxon>Bacillati</taxon>
        <taxon>Actinomycetota</taxon>
        <taxon>Actinomycetes</taxon>
        <taxon>Pseudonocardiales</taxon>
        <taxon>Pseudonocardiaceae</taxon>
        <taxon>Actinoalloteichus</taxon>
        <taxon>Actinoalloteichus cyanogriseus</taxon>
    </lineage>
</organism>
<dbReference type="PANTHER" id="PTHR43229:SF2">
    <property type="entry name" value="NODULATION PROTEIN J"/>
    <property type="match status" value="1"/>
</dbReference>
<dbReference type="Pfam" id="PF01061">
    <property type="entry name" value="ABC2_membrane"/>
    <property type="match status" value="1"/>
</dbReference>
<dbReference type="PRINTS" id="PR00164">
    <property type="entry name" value="ABC2TRNSPORT"/>
</dbReference>
<dbReference type="InterPro" id="IPR051784">
    <property type="entry name" value="Nod_factor_ABC_transporter"/>
</dbReference>
<keyword evidence="6" id="KW-0813">Transport</keyword>
<evidence type="ECO:0000256" key="1">
    <source>
        <dbReference type="ARBA" id="ARBA00004141"/>
    </source>
</evidence>
<keyword evidence="9" id="KW-1185">Reference proteome</keyword>
<comment type="caution">
    <text evidence="8">The sequence shown here is derived from an EMBL/GenBank/DDBJ whole genome shotgun (WGS) entry which is preliminary data.</text>
</comment>
<feature type="transmembrane region" description="Helical" evidence="6">
    <location>
        <begin position="224"/>
        <end position="243"/>
    </location>
</feature>
<feature type="transmembrane region" description="Helical" evidence="6">
    <location>
        <begin position="134"/>
        <end position="159"/>
    </location>
</feature>
<dbReference type="PROSITE" id="PS51012">
    <property type="entry name" value="ABC_TM2"/>
    <property type="match status" value="1"/>
</dbReference>